<dbReference type="InterPro" id="IPR009061">
    <property type="entry name" value="DNA-bd_dom_put_sf"/>
</dbReference>
<feature type="domain" description="Helix-turn-helix" evidence="1">
    <location>
        <begin position="40"/>
        <end position="86"/>
    </location>
</feature>
<dbReference type="RefSeq" id="WP_410493117.1">
    <property type="nucleotide sequence ID" value="NZ_FNFO01000010.1"/>
</dbReference>
<dbReference type="AlphaFoldDB" id="A0A1G9QIS5"/>
<dbReference type="EMBL" id="FNFO01000010">
    <property type="protein sequence ID" value="SDM10893.1"/>
    <property type="molecule type" value="Genomic_DNA"/>
</dbReference>
<proteinExistence type="predicted"/>
<dbReference type="Pfam" id="PF12728">
    <property type="entry name" value="HTH_17"/>
    <property type="match status" value="1"/>
</dbReference>
<gene>
    <name evidence="2" type="ORF">SAMN05421823_110187</name>
</gene>
<organism evidence="2 3">
    <name type="scientific">Catalinimonas alkaloidigena</name>
    <dbReference type="NCBI Taxonomy" id="1075417"/>
    <lineage>
        <taxon>Bacteria</taxon>
        <taxon>Pseudomonadati</taxon>
        <taxon>Bacteroidota</taxon>
        <taxon>Cytophagia</taxon>
        <taxon>Cytophagales</taxon>
        <taxon>Catalimonadaceae</taxon>
        <taxon>Catalinimonas</taxon>
    </lineage>
</organism>
<sequence>MFEAFQLELAQFIEQLVNERVAQALQQHEHKCSTLDKKSLLTIDEAAAYTGYQRSTLYSKHSIPRVKRDGRIFFPRQELDDWMAGNAPRSRSK</sequence>
<evidence type="ECO:0000313" key="2">
    <source>
        <dbReference type="EMBL" id="SDM10893.1"/>
    </source>
</evidence>
<dbReference type="Proteomes" id="UP000198510">
    <property type="component" value="Unassembled WGS sequence"/>
</dbReference>
<accession>A0A1G9QIS5</accession>
<evidence type="ECO:0000259" key="1">
    <source>
        <dbReference type="Pfam" id="PF12728"/>
    </source>
</evidence>
<dbReference type="SUPFAM" id="SSF46955">
    <property type="entry name" value="Putative DNA-binding domain"/>
    <property type="match status" value="1"/>
</dbReference>
<name>A0A1G9QIS5_9BACT</name>
<dbReference type="InterPro" id="IPR041657">
    <property type="entry name" value="HTH_17"/>
</dbReference>
<protein>
    <submittedName>
        <fullName evidence="2">DNA binding domain-containing protein, excisionase family</fullName>
    </submittedName>
</protein>
<keyword evidence="3" id="KW-1185">Reference proteome</keyword>
<evidence type="ECO:0000313" key="3">
    <source>
        <dbReference type="Proteomes" id="UP000198510"/>
    </source>
</evidence>
<reference evidence="2 3" key="1">
    <citation type="submission" date="2016-10" db="EMBL/GenBank/DDBJ databases">
        <authorList>
            <person name="de Groot N.N."/>
        </authorList>
    </citation>
    <scope>NUCLEOTIDE SEQUENCE [LARGE SCALE GENOMIC DNA]</scope>
    <source>
        <strain evidence="2 3">DSM 25186</strain>
    </source>
</reference>